<comment type="caution">
    <text evidence="6">The sequence shown here is derived from an EMBL/GenBank/DDBJ whole genome shotgun (WGS) entry which is preliminary data.</text>
</comment>
<dbReference type="EC" id="2.7.1.146" evidence="6"/>
<evidence type="ECO:0000256" key="1">
    <source>
        <dbReference type="ARBA" id="ARBA00022679"/>
    </source>
</evidence>
<dbReference type="Pfam" id="PF04587">
    <property type="entry name" value="ADP_PFK_GK"/>
    <property type="match status" value="1"/>
</dbReference>
<dbReference type="GO" id="GO:0043843">
    <property type="term" value="F:ADP-specific glucokinase activity"/>
    <property type="evidence" value="ECO:0007669"/>
    <property type="project" value="UniProtKB-EC"/>
</dbReference>
<dbReference type="EMBL" id="JBEPMC010000014">
    <property type="protein sequence ID" value="MET3583001.1"/>
    <property type="molecule type" value="Genomic_DNA"/>
</dbReference>
<reference evidence="6 7" key="1">
    <citation type="submission" date="2024-06" db="EMBL/GenBank/DDBJ databases">
        <title>Genomic Encyclopedia of Type Strains, Phase IV (KMG-IV): sequencing the most valuable type-strain genomes for metagenomic binning, comparative biology and taxonomic classification.</title>
        <authorList>
            <person name="Goeker M."/>
        </authorList>
    </citation>
    <scope>NUCLEOTIDE SEQUENCE [LARGE SCALE GENOMIC DNA]</scope>
    <source>
        <strain evidence="6 7">DSM 100022</strain>
    </source>
</reference>
<evidence type="ECO:0000256" key="4">
    <source>
        <dbReference type="ARBA" id="ARBA00022842"/>
    </source>
</evidence>
<gene>
    <name evidence="6" type="ORF">ABID19_006063</name>
</gene>
<name>A0ABV2GXH9_9HYPH</name>
<evidence type="ECO:0000313" key="6">
    <source>
        <dbReference type="EMBL" id="MET3583001.1"/>
    </source>
</evidence>
<sequence length="423" mass="45188">MNETLGANWRSRYSALTAAIQSLPKAAGSCQGGPLSQGVFLCGMSTVVDARADMHDMDALANAPPASRAHDLFKTLQDRAARGVGGEIKFDWPEGPDWLRGRITLSHALGGTGPQAAWVLSKLGARAVIALEDRHPFMLKQIPPGVLVAQHDKLVDASEIVPREPAVPETFIFEYTAGRPIGDVIPRRSSRIIVRFLDRGLQDDSEFDKLSVRLASSAAAGLLSGLNDTAFADLPQASEKLFALARAWRAKGLKTIHFELAGYSSKEALSLVLADLRGSITSIGMSHSELIGMYPDAELPLNAMISLGERLGLDRVCVHADTWAAAVTKSDPNLELSALMTGCAIASARAANGSPVDVVTLAPEAEFQPLPFEAYARRGEWTFVACSAPFLERPQTTLGLGDSFTAGCLLVLGHKTQAHGAWL</sequence>
<keyword evidence="4" id="KW-0460">Magnesium</keyword>
<dbReference type="InterPro" id="IPR029056">
    <property type="entry name" value="Ribokinase-like"/>
</dbReference>
<dbReference type="RefSeq" id="WP_263806605.1">
    <property type="nucleotide sequence ID" value="NZ_JBEPMC010000014.1"/>
</dbReference>
<dbReference type="EC" id="2.7.1.147" evidence="6"/>
<evidence type="ECO:0000256" key="5">
    <source>
        <dbReference type="ARBA" id="ARBA00023152"/>
    </source>
</evidence>
<evidence type="ECO:0000256" key="2">
    <source>
        <dbReference type="ARBA" id="ARBA00022723"/>
    </source>
</evidence>
<keyword evidence="3" id="KW-0418">Kinase</keyword>
<protein>
    <submittedName>
        <fullName evidence="6">ADP-dependent phosphofructokinase/glucokinase</fullName>
        <ecNumber evidence="6">2.7.1.146</ecNumber>
        <ecNumber evidence="6">2.7.1.147</ecNumber>
    </submittedName>
</protein>
<keyword evidence="5" id="KW-0324">Glycolysis</keyword>
<evidence type="ECO:0000313" key="7">
    <source>
        <dbReference type="Proteomes" id="UP001549204"/>
    </source>
</evidence>
<keyword evidence="7" id="KW-1185">Reference proteome</keyword>
<keyword evidence="2" id="KW-0479">Metal-binding</keyword>
<dbReference type="GO" id="GO:0043844">
    <property type="term" value="F:ADP-specific phosphofructokinase activity"/>
    <property type="evidence" value="ECO:0007669"/>
    <property type="project" value="UniProtKB-EC"/>
</dbReference>
<keyword evidence="1 6" id="KW-0808">Transferase</keyword>
<dbReference type="SUPFAM" id="SSF53613">
    <property type="entry name" value="Ribokinase-like"/>
    <property type="match status" value="1"/>
</dbReference>
<proteinExistence type="predicted"/>
<dbReference type="Proteomes" id="UP001549204">
    <property type="component" value="Unassembled WGS sequence"/>
</dbReference>
<dbReference type="Gene3D" id="3.40.1190.20">
    <property type="match status" value="1"/>
</dbReference>
<evidence type="ECO:0000256" key="3">
    <source>
        <dbReference type="ARBA" id="ARBA00022777"/>
    </source>
</evidence>
<accession>A0ABV2GXH9</accession>
<organism evidence="6 7">
    <name type="scientific">Mesorhizobium robiniae</name>
    <dbReference type="NCBI Taxonomy" id="559315"/>
    <lineage>
        <taxon>Bacteria</taxon>
        <taxon>Pseudomonadati</taxon>
        <taxon>Pseudomonadota</taxon>
        <taxon>Alphaproteobacteria</taxon>
        <taxon>Hyphomicrobiales</taxon>
        <taxon>Phyllobacteriaceae</taxon>
        <taxon>Mesorhizobium</taxon>
    </lineage>
</organism>
<dbReference type="InterPro" id="IPR007666">
    <property type="entry name" value="ADP_PFK/GK"/>
</dbReference>